<dbReference type="NCBIfam" id="TIGR00976">
    <property type="entry name" value="CocE_NonD"/>
    <property type="match status" value="1"/>
</dbReference>
<dbReference type="Pfam" id="PF08530">
    <property type="entry name" value="PepX_C"/>
    <property type="match status" value="1"/>
</dbReference>
<dbReference type="InterPro" id="IPR008979">
    <property type="entry name" value="Galactose-bd-like_sf"/>
</dbReference>
<gene>
    <name evidence="3" type="ORF">BE15_18840</name>
</gene>
<keyword evidence="1" id="KW-0378">Hydrolase</keyword>
<dbReference type="InterPro" id="IPR050585">
    <property type="entry name" value="Xaa-Pro_dipeptidyl-ppase/CocE"/>
</dbReference>
<evidence type="ECO:0000313" key="4">
    <source>
        <dbReference type="Proteomes" id="UP000075260"/>
    </source>
</evidence>
<proteinExistence type="predicted"/>
<dbReference type="Pfam" id="PF02129">
    <property type="entry name" value="Peptidase_S15"/>
    <property type="match status" value="1"/>
</dbReference>
<dbReference type="InterPro" id="IPR000383">
    <property type="entry name" value="Xaa-Pro-like_dom"/>
</dbReference>
<dbReference type="Gene3D" id="3.40.50.1820">
    <property type="entry name" value="alpha/beta hydrolase"/>
    <property type="match status" value="1"/>
</dbReference>
<evidence type="ECO:0000313" key="3">
    <source>
        <dbReference type="EMBL" id="KYF67467.1"/>
    </source>
</evidence>
<dbReference type="Gene3D" id="1.10.3020.10">
    <property type="entry name" value="alpha-amino acid ester hydrolase ( Helical cap domain)"/>
    <property type="match status" value="1"/>
</dbReference>
<comment type="caution">
    <text evidence="3">The sequence shown here is derived from an EMBL/GenBank/DDBJ whole genome shotgun (WGS) entry which is preliminary data.</text>
</comment>
<dbReference type="AlphaFoldDB" id="A0A150QHK3"/>
<dbReference type="EMBL" id="JEMA01000649">
    <property type="protein sequence ID" value="KYF67467.1"/>
    <property type="molecule type" value="Genomic_DNA"/>
</dbReference>
<sequence length="545" mass="60240">MTVVSRIFERLLDLPPAETRDIVVERDLPVPMPDGVTLLADHYRPRSGPKRPTILVRSPYGRAGFFGLLFGRPLAERGFQVLLQSCRGTYGAGGEFDPFRNEPADGAATLEWIKAQPWFSGELATFGASYMGFVQWAIAADAGPELKAMATHVTSSEFRSPMYTGGSFWLDTALTWTHIVHNPAESVLRAALAMMTVEKLVRAGAAHLPLRETDTKVIGKPAKFLRAWLEHDQPGDPWWKPVDFSERVRDVTAPVYMLGGWYDVFLPQTLADYQRLRGAGRSPHLTIGPWAHNDQSWLSVAMRESIAWLRAHLLGDRSGLRDLPVRLFVMGANEWRDFVEWPPSGYAEERWYLQSAGGLSTRAPVASGPDRYRYDPADPTPSVGGVSLSQNVGPKDNRALETRADVLVYTSARLDRAVEVIGPVKVVLHVASSLEHTDFFARLCDVAPSGRSTNLTDGILRLSPGSPPAEADGTRRIEIDLWPTAHRFQPGHRIRVQVSSGAHPRFSRNTGSGEPLATATRLVAAEQSIYHDPTHPSAILLPVQR</sequence>
<feature type="domain" description="Xaa-Pro dipeptidyl-peptidase C-terminal" evidence="2">
    <location>
        <begin position="306"/>
        <end position="540"/>
    </location>
</feature>
<accession>A0A150QHK3</accession>
<organism evidence="3 4">
    <name type="scientific">Sorangium cellulosum</name>
    <name type="common">Polyangium cellulosum</name>
    <dbReference type="NCBI Taxonomy" id="56"/>
    <lineage>
        <taxon>Bacteria</taxon>
        <taxon>Pseudomonadati</taxon>
        <taxon>Myxococcota</taxon>
        <taxon>Polyangia</taxon>
        <taxon>Polyangiales</taxon>
        <taxon>Polyangiaceae</taxon>
        <taxon>Sorangium</taxon>
    </lineage>
</organism>
<dbReference type="SUPFAM" id="SSF53474">
    <property type="entry name" value="alpha/beta-Hydrolases"/>
    <property type="match status" value="1"/>
</dbReference>
<dbReference type="GO" id="GO:0008239">
    <property type="term" value="F:dipeptidyl-peptidase activity"/>
    <property type="evidence" value="ECO:0007669"/>
    <property type="project" value="InterPro"/>
</dbReference>
<dbReference type="PANTHER" id="PTHR43056">
    <property type="entry name" value="PEPTIDASE S9 PROLYL OLIGOPEPTIDASE"/>
    <property type="match status" value="1"/>
</dbReference>
<dbReference type="OrthoDB" id="9806163at2"/>
<name>A0A150QHK3_SORCE</name>
<dbReference type="SUPFAM" id="SSF49785">
    <property type="entry name" value="Galactose-binding domain-like"/>
    <property type="match status" value="1"/>
</dbReference>
<dbReference type="Gene3D" id="2.60.120.260">
    <property type="entry name" value="Galactose-binding domain-like"/>
    <property type="match status" value="1"/>
</dbReference>
<evidence type="ECO:0000259" key="2">
    <source>
        <dbReference type="SMART" id="SM00939"/>
    </source>
</evidence>
<dbReference type="RefSeq" id="WP_061609846.1">
    <property type="nucleotide sequence ID" value="NZ_JEMA01000649.1"/>
</dbReference>
<protein>
    <submittedName>
        <fullName evidence="3">X-Pro dipeptidyl-peptidase</fullName>
    </submittedName>
</protein>
<dbReference type="InterPro" id="IPR013736">
    <property type="entry name" value="Xaa-Pro_dipept_C"/>
</dbReference>
<reference evidence="3 4" key="1">
    <citation type="submission" date="2014-02" db="EMBL/GenBank/DDBJ databases">
        <title>The small core and large imbalanced accessory genome model reveals a collaborative survival strategy of Sorangium cellulosum strains in nature.</title>
        <authorList>
            <person name="Han K."/>
            <person name="Peng R."/>
            <person name="Blom J."/>
            <person name="Li Y.-Z."/>
        </authorList>
    </citation>
    <scope>NUCLEOTIDE SEQUENCE [LARGE SCALE GENOMIC DNA]</scope>
    <source>
        <strain evidence="3 4">So0008-312</strain>
    </source>
</reference>
<dbReference type="InterPro" id="IPR029058">
    <property type="entry name" value="AB_hydrolase_fold"/>
</dbReference>
<dbReference type="Proteomes" id="UP000075260">
    <property type="component" value="Unassembled WGS sequence"/>
</dbReference>
<dbReference type="PANTHER" id="PTHR43056:SF10">
    <property type="entry name" value="COCE_NOND FAMILY, PUTATIVE (AFU_ORTHOLOGUE AFUA_7G00600)-RELATED"/>
    <property type="match status" value="1"/>
</dbReference>
<dbReference type="SMART" id="SM00939">
    <property type="entry name" value="PepX_C"/>
    <property type="match status" value="1"/>
</dbReference>
<evidence type="ECO:0000256" key="1">
    <source>
        <dbReference type="ARBA" id="ARBA00022801"/>
    </source>
</evidence>
<dbReference type="InterPro" id="IPR005674">
    <property type="entry name" value="CocE/Ser_esterase"/>
</dbReference>